<accession>A0ABP8FW18</accession>
<reference evidence="2" key="1">
    <citation type="journal article" date="2019" name="Int. J. Syst. Evol. Microbiol.">
        <title>The Global Catalogue of Microorganisms (GCM) 10K type strain sequencing project: providing services to taxonomists for standard genome sequencing and annotation.</title>
        <authorList>
            <consortium name="The Broad Institute Genomics Platform"/>
            <consortium name="The Broad Institute Genome Sequencing Center for Infectious Disease"/>
            <person name="Wu L."/>
            <person name="Ma J."/>
        </authorList>
    </citation>
    <scope>NUCLEOTIDE SEQUENCE [LARGE SCALE GENOMIC DNA]</scope>
    <source>
        <strain evidence="2">JCM 17664</strain>
    </source>
</reference>
<evidence type="ECO:0008006" key="3">
    <source>
        <dbReference type="Google" id="ProtNLM"/>
    </source>
</evidence>
<protein>
    <recommendedName>
        <fullName evidence="3">DUF4625 domain-containing protein</fullName>
    </recommendedName>
</protein>
<evidence type="ECO:0000313" key="2">
    <source>
        <dbReference type="Proteomes" id="UP001501207"/>
    </source>
</evidence>
<sequence>MKHRILPALLGGLLLTSCGKDKNFPSTPQITFKSISPLEYHGKTDQLSIVVGVKDAEGDLGDSVFYRQHISSDTLPWGSLLMPQGFPKQENLEGNIILQLQSQLITLPTNPGVPDTGYFDVFVRDRAGHISDTIQTDKILLILDQ</sequence>
<dbReference type="Proteomes" id="UP001501207">
    <property type="component" value="Unassembled WGS sequence"/>
</dbReference>
<organism evidence="1 2">
    <name type="scientific">Compostibacter hankyongensis</name>
    <dbReference type="NCBI Taxonomy" id="1007089"/>
    <lineage>
        <taxon>Bacteria</taxon>
        <taxon>Pseudomonadati</taxon>
        <taxon>Bacteroidota</taxon>
        <taxon>Chitinophagia</taxon>
        <taxon>Chitinophagales</taxon>
        <taxon>Chitinophagaceae</taxon>
        <taxon>Compostibacter</taxon>
    </lineage>
</organism>
<dbReference type="PROSITE" id="PS51257">
    <property type="entry name" value="PROKAR_LIPOPROTEIN"/>
    <property type="match status" value="1"/>
</dbReference>
<dbReference type="RefSeq" id="WP_344979124.1">
    <property type="nucleotide sequence ID" value="NZ_BAABFN010000005.1"/>
</dbReference>
<gene>
    <name evidence="1" type="ORF">GCM10023143_21620</name>
</gene>
<comment type="caution">
    <text evidence="1">The sequence shown here is derived from an EMBL/GenBank/DDBJ whole genome shotgun (WGS) entry which is preliminary data.</text>
</comment>
<dbReference type="EMBL" id="BAABFN010000005">
    <property type="protein sequence ID" value="GAA4312124.1"/>
    <property type="molecule type" value="Genomic_DNA"/>
</dbReference>
<name>A0ABP8FW18_9BACT</name>
<keyword evidence="2" id="KW-1185">Reference proteome</keyword>
<evidence type="ECO:0000313" key="1">
    <source>
        <dbReference type="EMBL" id="GAA4312124.1"/>
    </source>
</evidence>
<proteinExistence type="predicted"/>